<sequence length="101" mass="11425">MARATEEGIKEMEGELSIQLGRNKDKRFSAFSSSMEPAACRLIRLAAECLGPRCDKKSGAKQEWLRYCELRNIVPKFVSHRAIRFNDLFGNASATIAHEKH</sequence>
<comment type="caution">
    <text evidence="1">The sequence shown here is derived from an EMBL/GenBank/DDBJ whole genome shotgun (WGS) entry which is preliminary data.</text>
</comment>
<dbReference type="AlphaFoldDB" id="A0AAE1B414"/>
<protein>
    <submittedName>
        <fullName evidence="1">Uncharacterized protein</fullName>
    </submittedName>
</protein>
<dbReference type="Proteomes" id="UP001283361">
    <property type="component" value="Unassembled WGS sequence"/>
</dbReference>
<evidence type="ECO:0000313" key="2">
    <source>
        <dbReference type="Proteomes" id="UP001283361"/>
    </source>
</evidence>
<reference evidence="1" key="1">
    <citation type="journal article" date="2023" name="G3 (Bethesda)">
        <title>A reference genome for the long-term kleptoplast-retaining sea slug Elysia crispata morphotype clarki.</title>
        <authorList>
            <person name="Eastman K.E."/>
            <person name="Pendleton A.L."/>
            <person name="Shaikh M.A."/>
            <person name="Suttiyut T."/>
            <person name="Ogas R."/>
            <person name="Tomko P."/>
            <person name="Gavelis G."/>
            <person name="Widhalm J.R."/>
            <person name="Wisecaver J.H."/>
        </authorList>
    </citation>
    <scope>NUCLEOTIDE SEQUENCE</scope>
    <source>
        <strain evidence="1">ECLA1</strain>
    </source>
</reference>
<dbReference type="EMBL" id="JAWDGP010000666">
    <property type="protein sequence ID" value="KAK3798531.1"/>
    <property type="molecule type" value="Genomic_DNA"/>
</dbReference>
<evidence type="ECO:0000313" key="1">
    <source>
        <dbReference type="EMBL" id="KAK3798531.1"/>
    </source>
</evidence>
<keyword evidence="2" id="KW-1185">Reference proteome</keyword>
<name>A0AAE1B414_9GAST</name>
<organism evidence="1 2">
    <name type="scientific">Elysia crispata</name>
    <name type="common">lettuce slug</name>
    <dbReference type="NCBI Taxonomy" id="231223"/>
    <lineage>
        <taxon>Eukaryota</taxon>
        <taxon>Metazoa</taxon>
        <taxon>Spiralia</taxon>
        <taxon>Lophotrochozoa</taxon>
        <taxon>Mollusca</taxon>
        <taxon>Gastropoda</taxon>
        <taxon>Heterobranchia</taxon>
        <taxon>Euthyneura</taxon>
        <taxon>Panpulmonata</taxon>
        <taxon>Sacoglossa</taxon>
        <taxon>Placobranchoidea</taxon>
        <taxon>Plakobranchidae</taxon>
        <taxon>Elysia</taxon>
    </lineage>
</organism>
<accession>A0AAE1B414</accession>
<gene>
    <name evidence="1" type="ORF">RRG08_001293</name>
</gene>
<proteinExistence type="predicted"/>